<accession>A0AAD9SWB9</accession>
<dbReference type="PROSITE" id="PS51399">
    <property type="entry name" value="SEP"/>
    <property type="match status" value="1"/>
</dbReference>
<feature type="compositionally biased region" description="Low complexity" evidence="1">
    <location>
        <begin position="47"/>
        <end position="58"/>
    </location>
</feature>
<dbReference type="InterPro" id="IPR009060">
    <property type="entry name" value="UBA-like_sf"/>
</dbReference>
<evidence type="ECO:0000313" key="4">
    <source>
        <dbReference type="EMBL" id="KAK2623900.1"/>
    </source>
</evidence>
<feature type="compositionally biased region" description="Acidic residues" evidence="1">
    <location>
        <begin position="120"/>
        <end position="130"/>
    </location>
</feature>
<evidence type="ECO:0008006" key="6">
    <source>
        <dbReference type="Google" id="ProtNLM"/>
    </source>
</evidence>
<dbReference type="GO" id="GO:0031468">
    <property type="term" value="P:nuclear membrane reassembly"/>
    <property type="evidence" value="ECO:0007669"/>
    <property type="project" value="TreeGrafter"/>
</dbReference>
<dbReference type="PANTHER" id="PTHR23333">
    <property type="entry name" value="UBX DOMAIN CONTAINING PROTEIN"/>
    <property type="match status" value="1"/>
</dbReference>
<dbReference type="InterPro" id="IPR012989">
    <property type="entry name" value="SEP_domain"/>
</dbReference>
<feature type="compositionally biased region" description="Low complexity" evidence="1">
    <location>
        <begin position="104"/>
        <end position="114"/>
    </location>
</feature>
<dbReference type="PROSITE" id="PS50033">
    <property type="entry name" value="UBX"/>
    <property type="match status" value="1"/>
</dbReference>
<evidence type="ECO:0000259" key="3">
    <source>
        <dbReference type="PROSITE" id="PS51399"/>
    </source>
</evidence>
<dbReference type="AlphaFoldDB" id="A0AAD9SWB9"/>
<dbReference type="Gene3D" id="3.10.20.90">
    <property type="entry name" value="Phosphatidylinositol 3-kinase Catalytic Subunit, Chain A, domain 1"/>
    <property type="match status" value="1"/>
</dbReference>
<dbReference type="Pfam" id="PF14555">
    <property type="entry name" value="UBA_4"/>
    <property type="match status" value="1"/>
</dbReference>
<gene>
    <name evidence="4" type="ORF">QTJ16_006534</name>
</gene>
<evidence type="ECO:0000313" key="5">
    <source>
        <dbReference type="Proteomes" id="UP001285354"/>
    </source>
</evidence>
<dbReference type="GO" id="GO:0061025">
    <property type="term" value="P:membrane fusion"/>
    <property type="evidence" value="ECO:0007669"/>
    <property type="project" value="TreeGrafter"/>
</dbReference>
<dbReference type="GO" id="GO:0000045">
    <property type="term" value="P:autophagosome assembly"/>
    <property type="evidence" value="ECO:0007669"/>
    <property type="project" value="TreeGrafter"/>
</dbReference>
<evidence type="ECO:0000256" key="1">
    <source>
        <dbReference type="SAM" id="MobiDB-lite"/>
    </source>
</evidence>
<dbReference type="Gene3D" id="1.10.8.10">
    <property type="entry name" value="DNA helicase RuvA subunit, C-terminal domain"/>
    <property type="match status" value="1"/>
</dbReference>
<reference evidence="4" key="1">
    <citation type="submission" date="2023-06" db="EMBL/GenBank/DDBJ databases">
        <title>Draft genome of Marssonina rosae.</title>
        <authorList>
            <person name="Cheng Q."/>
        </authorList>
    </citation>
    <scope>NUCLEOTIDE SEQUENCE</scope>
    <source>
        <strain evidence="4">R4</strain>
    </source>
</reference>
<keyword evidence="5" id="KW-1185">Reference proteome</keyword>
<dbReference type="FunFam" id="3.30.420.210:FF:000002">
    <property type="entry name" value="UBX domain-containing protein 1"/>
    <property type="match status" value="1"/>
</dbReference>
<feature type="region of interest" description="Disordered" evidence="1">
    <location>
        <begin position="47"/>
        <end position="219"/>
    </location>
</feature>
<dbReference type="GO" id="GO:0005634">
    <property type="term" value="C:nucleus"/>
    <property type="evidence" value="ECO:0007669"/>
    <property type="project" value="TreeGrafter"/>
</dbReference>
<evidence type="ECO:0000259" key="2">
    <source>
        <dbReference type="PROSITE" id="PS50033"/>
    </source>
</evidence>
<dbReference type="Pfam" id="PF00789">
    <property type="entry name" value="UBX"/>
    <property type="match status" value="1"/>
</dbReference>
<feature type="domain" description="UBX" evidence="2">
    <location>
        <begin position="334"/>
        <end position="388"/>
    </location>
</feature>
<dbReference type="InterPro" id="IPR001012">
    <property type="entry name" value="UBX_dom"/>
</dbReference>
<dbReference type="InterPro" id="IPR029071">
    <property type="entry name" value="Ubiquitin-like_domsf"/>
</dbReference>
<dbReference type="EMBL" id="JAUBYV010000011">
    <property type="protein sequence ID" value="KAK2623900.1"/>
    <property type="molecule type" value="Genomic_DNA"/>
</dbReference>
<dbReference type="GO" id="GO:0043161">
    <property type="term" value="P:proteasome-mediated ubiquitin-dependent protein catabolic process"/>
    <property type="evidence" value="ECO:0007669"/>
    <property type="project" value="TreeGrafter"/>
</dbReference>
<proteinExistence type="predicted"/>
<feature type="compositionally biased region" description="Low complexity" evidence="1">
    <location>
        <begin position="298"/>
        <end position="328"/>
    </location>
</feature>
<dbReference type="GO" id="GO:0043130">
    <property type="term" value="F:ubiquitin binding"/>
    <property type="evidence" value="ECO:0007669"/>
    <property type="project" value="TreeGrafter"/>
</dbReference>
<protein>
    <recommendedName>
        <fullName evidence="6">SEP-domain-containing protein</fullName>
    </recommendedName>
</protein>
<dbReference type="SUPFAM" id="SSF54236">
    <property type="entry name" value="Ubiquitin-like"/>
    <property type="match status" value="1"/>
</dbReference>
<dbReference type="Gene3D" id="3.30.420.210">
    <property type="entry name" value="SEP domain"/>
    <property type="match status" value="1"/>
</dbReference>
<dbReference type="PANTHER" id="PTHR23333:SF20">
    <property type="entry name" value="NSFL1 COFACTOR P47"/>
    <property type="match status" value="1"/>
</dbReference>
<dbReference type="SUPFAM" id="SSF102848">
    <property type="entry name" value="NSFL1 (p97 ATPase) cofactor p47, SEP domain"/>
    <property type="match status" value="1"/>
</dbReference>
<organism evidence="4 5">
    <name type="scientific">Diplocarpon rosae</name>
    <dbReference type="NCBI Taxonomy" id="946125"/>
    <lineage>
        <taxon>Eukaryota</taxon>
        <taxon>Fungi</taxon>
        <taxon>Dikarya</taxon>
        <taxon>Ascomycota</taxon>
        <taxon>Pezizomycotina</taxon>
        <taxon>Leotiomycetes</taxon>
        <taxon>Helotiales</taxon>
        <taxon>Drepanopezizaceae</taxon>
        <taxon>Diplocarpon</taxon>
    </lineage>
</organism>
<comment type="caution">
    <text evidence="4">The sequence shown here is derived from an EMBL/GenBank/DDBJ whole genome shotgun (WGS) entry which is preliminary data.</text>
</comment>
<name>A0AAD9SWB9_9HELO</name>
<dbReference type="SUPFAM" id="SSF46934">
    <property type="entry name" value="UBA-like"/>
    <property type="match status" value="1"/>
</dbReference>
<dbReference type="Proteomes" id="UP001285354">
    <property type="component" value="Unassembled WGS sequence"/>
</dbReference>
<dbReference type="GO" id="GO:0007030">
    <property type="term" value="P:Golgi organization"/>
    <property type="evidence" value="ECO:0007669"/>
    <property type="project" value="TreeGrafter"/>
</dbReference>
<dbReference type="Pfam" id="PF08059">
    <property type="entry name" value="SEP"/>
    <property type="match status" value="1"/>
</dbReference>
<dbReference type="SMART" id="SM00553">
    <property type="entry name" value="SEP"/>
    <property type="match status" value="1"/>
</dbReference>
<feature type="region of interest" description="Disordered" evidence="1">
    <location>
        <begin position="298"/>
        <end position="331"/>
    </location>
</feature>
<dbReference type="GO" id="GO:0005829">
    <property type="term" value="C:cytosol"/>
    <property type="evidence" value="ECO:0007669"/>
    <property type="project" value="TreeGrafter"/>
</dbReference>
<feature type="domain" description="SEP" evidence="3">
    <location>
        <begin position="217"/>
        <end position="281"/>
    </location>
</feature>
<sequence>MADNDNQDDLVSQFVDLTGASAADAQQYLAANRWDLPGAAAEYFTALEEGTAGAQEGEAAPEEPYTGPRTLDGRPAPQAIPTAGSSSSASSKKRGGIATLGSLSQGSAGAQAGHGHAHGDEDDSEDDDDAEQPRDLFAGGEKSGLAVQDPSSNRNDPRKVVNDILKKARANASRPGGEPSSAAPSRFRGSGMTLGGDDTPSQVVPDPNPNAAEPGPTQTRILHLWEDGFSVEDGPLRRFDDPQNASDLQMIRTGRAPLHLMGVRPDQPVDVQLVKHEGAYVAQPKVYKPFSGAGNRLGSPVPGASSSSSSAVPASSITPATPSSSAPAEPQIDASQPTLVLRLQLASGARLSARFNTTSTIGDVYDFVDHAAPAGDRSWVLATTFPSKNHTDKSLVLGDMVEFKRGGTAVQKWI</sequence>
<dbReference type="CDD" id="cd14348">
    <property type="entry name" value="UBA_p47"/>
    <property type="match status" value="1"/>
</dbReference>
<dbReference type="InterPro" id="IPR036241">
    <property type="entry name" value="NSFL1C_SEP_dom_sf"/>
</dbReference>
<feature type="compositionally biased region" description="Basic and acidic residues" evidence="1">
    <location>
        <begin position="155"/>
        <end position="166"/>
    </location>
</feature>